<accession>A0A542E1D4</accession>
<evidence type="ECO:0000259" key="2">
    <source>
        <dbReference type="SMART" id="SM00858"/>
    </source>
</evidence>
<dbReference type="CDD" id="cd11614">
    <property type="entry name" value="SAF_CpaB_FlgA_like"/>
    <property type="match status" value="1"/>
</dbReference>
<dbReference type="Proteomes" id="UP000317893">
    <property type="component" value="Unassembled WGS sequence"/>
</dbReference>
<reference evidence="3 4" key="1">
    <citation type="submission" date="2019-06" db="EMBL/GenBank/DDBJ databases">
        <title>Sequencing the genomes of 1000 actinobacteria strains.</title>
        <authorList>
            <person name="Klenk H.-P."/>
        </authorList>
    </citation>
    <scope>NUCLEOTIDE SEQUENCE [LARGE SCALE GENOMIC DNA]</scope>
    <source>
        <strain evidence="3 4">DSM 18607</strain>
    </source>
</reference>
<dbReference type="AlphaFoldDB" id="A0A542E1D4"/>
<dbReference type="EMBL" id="VFMN01000001">
    <property type="protein sequence ID" value="TQJ09079.1"/>
    <property type="molecule type" value="Genomic_DNA"/>
</dbReference>
<evidence type="ECO:0000313" key="4">
    <source>
        <dbReference type="Proteomes" id="UP000317893"/>
    </source>
</evidence>
<protein>
    <submittedName>
        <fullName evidence="3">SAF domain-containing protein</fullName>
    </submittedName>
</protein>
<proteinExistence type="predicted"/>
<name>A0A542E1D4_9MICO</name>
<dbReference type="SMART" id="SM00858">
    <property type="entry name" value="SAF"/>
    <property type="match status" value="1"/>
</dbReference>
<dbReference type="Gene3D" id="3.90.1210.10">
    <property type="entry name" value="Antifreeze-like/N-acetylneuraminic acid synthase C-terminal domain"/>
    <property type="match status" value="1"/>
</dbReference>
<dbReference type="Pfam" id="PF08666">
    <property type="entry name" value="SAF"/>
    <property type="match status" value="1"/>
</dbReference>
<comment type="caution">
    <text evidence="3">The sequence shown here is derived from an EMBL/GenBank/DDBJ whole genome shotgun (WGS) entry which is preliminary data.</text>
</comment>
<keyword evidence="4" id="KW-1185">Reference proteome</keyword>
<evidence type="ECO:0000313" key="3">
    <source>
        <dbReference type="EMBL" id="TQJ09079.1"/>
    </source>
</evidence>
<feature type="domain" description="SAF" evidence="2">
    <location>
        <begin position="83"/>
        <end position="145"/>
    </location>
</feature>
<feature type="region of interest" description="Disordered" evidence="1">
    <location>
        <begin position="1"/>
        <end position="37"/>
    </location>
</feature>
<gene>
    <name evidence="3" type="ORF">FB458_2184</name>
</gene>
<organism evidence="3 4">
    <name type="scientific">Lapillicoccus jejuensis</name>
    <dbReference type="NCBI Taxonomy" id="402171"/>
    <lineage>
        <taxon>Bacteria</taxon>
        <taxon>Bacillati</taxon>
        <taxon>Actinomycetota</taxon>
        <taxon>Actinomycetes</taxon>
        <taxon>Micrococcales</taxon>
        <taxon>Intrasporangiaceae</taxon>
        <taxon>Lapillicoccus</taxon>
    </lineage>
</organism>
<sequence length="246" mass="24559">MSPGAPDLTAELLSGLDDLDRPPPPPSRSAMLRRRLPPVLTARGREGRWRRDRARRVLAALLVAVAAGVVVEQIRPHPAPVGDLVVVAARDVTAGTRLADGDVRLERRPVGQHPVTALTTTADVVGRVAAGTVDAGEVWTPGRLAGPGLLAGTTGRVAVAVPLPTDPGTVGVVAGGTVDLLATGTGAVLADHALVLSLPRTGGDDALGGGPTWSVVLAVTPAQAGAVAGALGATSGGPPLLVVHGP</sequence>
<evidence type="ECO:0000256" key="1">
    <source>
        <dbReference type="SAM" id="MobiDB-lite"/>
    </source>
</evidence>
<dbReference type="InterPro" id="IPR013974">
    <property type="entry name" value="SAF"/>
</dbReference>